<sequence>MNPSVTADIILWGNTIGAVSWDAERELALFEYASDFLESGIELAPLTMPLRAQVYSFPELPRESFHGLPGMLADALPDRFGNLLIDEWLVRTGRKQADFTPVERLCYIGRRGMGALEFRPAIRDRQSGSVPVNVAELVDLANTALAEKEMLATQINGKSEDDLDAMRDILRVGTSAGGARAKAVIAWNDKTGDVRSGQVKAPPGFGYWLIKFDGVAGNRDKELNDPQGFGKIEYTYHRMALAAGIEMSECRLFEENGRCHFMTRRFDRTAEGNKIFMQSLCGIAHMDFNQAGAYGYEQAMDVALRLGLDAEALRQLFRRMVFNLMARNQDDHTKNIAFLMNKSGDWSLAPAYDITYCYNPNGAWTRRHQMSVNGKHDHFERDDFMAVAKRFNLFKKAGVDQVLEETADALRRWPEFAAQTGVPEQTVRQIAAHHRHIA</sequence>
<dbReference type="InterPro" id="IPR017508">
    <property type="entry name" value="HipA_N1"/>
</dbReference>
<dbReference type="EMBL" id="CP047593">
    <property type="protein sequence ID" value="QHI68949.1"/>
    <property type="molecule type" value="Genomic_DNA"/>
</dbReference>
<dbReference type="InterPro" id="IPR052028">
    <property type="entry name" value="HipA_Ser/Thr_kinase"/>
</dbReference>
<evidence type="ECO:0000256" key="2">
    <source>
        <dbReference type="ARBA" id="ARBA00022679"/>
    </source>
</evidence>
<protein>
    <submittedName>
        <fullName evidence="6">Type II toxin-antitoxin system HipA family toxin</fullName>
    </submittedName>
</protein>
<dbReference type="InterPro" id="IPR012893">
    <property type="entry name" value="HipA-like_C"/>
</dbReference>
<name>A0A6P1M293_9BACT</name>
<organism evidence="6 7">
    <name type="scientific">Tichowtungia aerotolerans</name>
    <dbReference type="NCBI Taxonomy" id="2697043"/>
    <lineage>
        <taxon>Bacteria</taxon>
        <taxon>Pseudomonadati</taxon>
        <taxon>Kiritimatiellota</taxon>
        <taxon>Tichowtungiia</taxon>
        <taxon>Tichowtungiales</taxon>
        <taxon>Tichowtungiaceae</taxon>
        <taxon>Tichowtungia</taxon>
    </lineage>
</organism>
<dbReference type="Gene3D" id="1.10.1070.20">
    <property type="match status" value="1"/>
</dbReference>
<evidence type="ECO:0000313" key="6">
    <source>
        <dbReference type="EMBL" id="QHI68949.1"/>
    </source>
</evidence>
<dbReference type="PANTHER" id="PTHR37419">
    <property type="entry name" value="SERINE/THREONINE-PROTEIN KINASE TOXIN HIPA"/>
    <property type="match status" value="1"/>
</dbReference>
<dbReference type="Pfam" id="PF13657">
    <property type="entry name" value="Couple_hipA"/>
    <property type="match status" value="1"/>
</dbReference>
<dbReference type="PANTHER" id="PTHR37419:SF8">
    <property type="entry name" value="TOXIN YJJJ"/>
    <property type="match status" value="1"/>
</dbReference>
<keyword evidence="7" id="KW-1185">Reference proteome</keyword>
<feature type="domain" description="HipA N-terminal subdomain 1" evidence="5">
    <location>
        <begin position="8"/>
        <end position="118"/>
    </location>
</feature>
<dbReference type="RefSeq" id="WP_160627770.1">
    <property type="nucleotide sequence ID" value="NZ_CP047593.1"/>
</dbReference>
<evidence type="ECO:0000313" key="7">
    <source>
        <dbReference type="Proteomes" id="UP000464954"/>
    </source>
</evidence>
<keyword evidence="3" id="KW-0418">Kinase</keyword>
<dbReference type="AlphaFoldDB" id="A0A6P1M293"/>
<accession>A0A6P1M293</accession>
<feature type="domain" description="HipA-like C-terminal" evidence="4">
    <location>
        <begin position="174"/>
        <end position="411"/>
    </location>
</feature>
<dbReference type="Proteomes" id="UP000464954">
    <property type="component" value="Chromosome"/>
</dbReference>
<reference evidence="6 7" key="1">
    <citation type="submission" date="2020-01" db="EMBL/GenBank/DDBJ databases">
        <title>Ponticoccus aerotolerans gen. nov., sp. nov., an anaerobic bacterium and proposal of Ponticoccusceae fam. nov., Ponticoccusles ord. nov. and Ponticoccuse classis nov. in the phylum Kiritimatiellaeota.</title>
        <authorList>
            <person name="Zhou L.Y."/>
            <person name="Du Z.J."/>
        </authorList>
    </citation>
    <scope>NUCLEOTIDE SEQUENCE [LARGE SCALE GENOMIC DNA]</scope>
    <source>
        <strain evidence="6 7">S-5007</strain>
    </source>
</reference>
<evidence type="ECO:0000256" key="3">
    <source>
        <dbReference type="ARBA" id="ARBA00022777"/>
    </source>
</evidence>
<evidence type="ECO:0000259" key="4">
    <source>
        <dbReference type="Pfam" id="PF07804"/>
    </source>
</evidence>
<dbReference type="KEGG" id="taer:GT409_05630"/>
<dbReference type="Pfam" id="PF07804">
    <property type="entry name" value="HipA_C"/>
    <property type="match status" value="1"/>
</dbReference>
<evidence type="ECO:0000256" key="1">
    <source>
        <dbReference type="ARBA" id="ARBA00010164"/>
    </source>
</evidence>
<proteinExistence type="inferred from homology"/>
<comment type="similarity">
    <text evidence="1">Belongs to the HipA Ser/Thr kinase family.</text>
</comment>
<gene>
    <name evidence="6" type="ORF">GT409_05630</name>
</gene>
<dbReference type="GO" id="GO:0005829">
    <property type="term" value="C:cytosol"/>
    <property type="evidence" value="ECO:0007669"/>
    <property type="project" value="TreeGrafter"/>
</dbReference>
<dbReference type="GO" id="GO:0004674">
    <property type="term" value="F:protein serine/threonine kinase activity"/>
    <property type="evidence" value="ECO:0007669"/>
    <property type="project" value="TreeGrafter"/>
</dbReference>
<keyword evidence="2" id="KW-0808">Transferase</keyword>
<evidence type="ECO:0000259" key="5">
    <source>
        <dbReference type="Pfam" id="PF13657"/>
    </source>
</evidence>